<dbReference type="PANTHER" id="PTHR47718">
    <property type="entry name" value="OS01G0519700 PROTEIN"/>
    <property type="match status" value="1"/>
</dbReference>
<name>A0AAD9WT61_9ROSI</name>
<comment type="caution">
    <text evidence="2">The sequence shown here is derived from an EMBL/GenBank/DDBJ whole genome shotgun (WGS) entry which is preliminary data.</text>
</comment>
<protein>
    <recommendedName>
        <fullName evidence="1">MULE transposase domain-containing protein</fullName>
    </recommendedName>
</protein>
<organism evidence="2 3">
    <name type="scientific">Dipteronia dyeriana</name>
    <dbReference type="NCBI Taxonomy" id="168575"/>
    <lineage>
        <taxon>Eukaryota</taxon>
        <taxon>Viridiplantae</taxon>
        <taxon>Streptophyta</taxon>
        <taxon>Embryophyta</taxon>
        <taxon>Tracheophyta</taxon>
        <taxon>Spermatophyta</taxon>
        <taxon>Magnoliopsida</taxon>
        <taxon>eudicotyledons</taxon>
        <taxon>Gunneridae</taxon>
        <taxon>Pentapetalae</taxon>
        <taxon>rosids</taxon>
        <taxon>malvids</taxon>
        <taxon>Sapindales</taxon>
        <taxon>Sapindaceae</taxon>
        <taxon>Hippocastanoideae</taxon>
        <taxon>Acereae</taxon>
        <taxon>Dipteronia</taxon>
    </lineage>
</organism>
<evidence type="ECO:0000313" key="3">
    <source>
        <dbReference type="Proteomes" id="UP001280121"/>
    </source>
</evidence>
<keyword evidence="3" id="KW-1185">Reference proteome</keyword>
<proteinExistence type="predicted"/>
<dbReference type="InterPro" id="IPR018289">
    <property type="entry name" value="MULE_transposase_dom"/>
</dbReference>
<dbReference type="AlphaFoldDB" id="A0AAD9WT61"/>
<evidence type="ECO:0000313" key="2">
    <source>
        <dbReference type="EMBL" id="KAK2642241.1"/>
    </source>
</evidence>
<sequence>MSKELEGRDADLLYEHFVSKQEKNSIFSFAIKKCQEDHLTHYFWADVKSKRAYKYFGDVVVFDSTYNTNRYGIIFAPFIGVNNHGQTIILACSLISDETSNSFVWLLERFKKNMLGRPPKMIITDQDSAMTKAISQALLDTFHSKEKFDSTWKTIIGKVVLQHREELIADHVGINEKPMLNIPNLIEKQMAETYTH</sequence>
<accession>A0AAD9WT61</accession>
<gene>
    <name evidence="2" type="ORF">Ddye_024004</name>
</gene>
<reference evidence="2" key="1">
    <citation type="journal article" date="2023" name="Plant J.">
        <title>Genome sequences and population genomics provide insights into the demographic history, inbreeding, and mutation load of two 'living fossil' tree species of Dipteronia.</title>
        <authorList>
            <person name="Feng Y."/>
            <person name="Comes H.P."/>
            <person name="Chen J."/>
            <person name="Zhu S."/>
            <person name="Lu R."/>
            <person name="Zhang X."/>
            <person name="Li P."/>
            <person name="Qiu J."/>
            <person name="Olsen K.M."/>
            <person name="Qiu Y."/>
        </authorList>
    </citation>
    <scope>NUCLEOTIDE SEQUENCE</scope>
    <source>
        <strain evidence="2">KIB01</strain>
    </source>
</reference>
<dbReference type="EMBL" id="JANJYI010000007">
    <property type="protein sequence ID" value="KAK2642241.1"/>
    <property type="molecule type" value="Genomic_DNA"/>
</dbReference>
<dbReference type="Pfam" id="PF10551">
    <property type="entry name" value="MULE"/>
    <property type="match status" value="1"/>
</dbReference>
<dbReference type="Proteomes" id="UP001280121">
    <property type="component" value="Unassembled WGS sequence"/>
</dbReference>
<evidence type="ECO:0000259" key="1">
    <source>
        <dbReference type="Pfam" id="PF10551"/>
    </source>
</evidence>
<feature type="domain" description="MULE transposase" evidence="1">
    <location>
        <begin position="59"/>
        <end position="138"/>
    </location>
</feature>